<comment type="subcellular location">
    <subcellularLocation>
        <location evidence="1">Cell membrane</location>
        <topology evidence="1">Multi-pass membrane protein</topology>
    </subcellularLocation>
</comment>
<dbReference type="SUPFAM" id="SSF52540">
    <property type="entry name" value="P-loop containing nucleoside triphosphate hydrolases"/>
    <property type="match status" value="1"/>
</dbReference>
<sequence length="579" mass="65327">MNSRTKKFFSYYKPYLGLLSVDLACAFMVSAITLALPLCVRYMTQVLENNPPDVLYQIYTIGAVMIGLLAIHTVCNMLVTYQGHMMGAKMESDMRREMFDHLQKLSFRFYDEQKTGELMTRTTHDIFSLSELYHHGPEDIAISLMNFIGVFFILIHIDAKLALIVFLFLPVMAIYAFYFNQKMNAALRSSKDRIGDINAQVEDTLSGIRVVQSFANEAIETKKFAYENDRFVESRRAGYRSEAYFHEGLFAFTELITIAVVVFGGVAIVDASMSLADLLTFVLCVGILIDPIKRWVNFARLYQEGITGFDRFMDILEIEPEIQDSAGAIELGHVHGKVTFSNVSFAYKEDQDYVLKNVNLDVRPGEYVAIVGASGVGKTTLCTLIPRFYETNQGTIYLDGIDVRNIRLHSLRTNIGIVQQDIYLFPGTVFENIRYGRPNASREEVIAAAVKANAHDFIMELPNGYETDIGQRGIKLSGGQKQRLSIARVFLKNPPILIFDEATSALDNESEKAVQQSLEKLSDSRTTLVIAHRLSTIRHAQRIIVLADGVIEEQGTHEELLVRNGIYARLYNVQQNLIS</sequence>
<organism evidence="11 12">
    <name type="scientific">Paenibacillus agilis</name>
    <dbReference type="NCBI Taxonomy" id="3020863"/>
    <lineage>
        <taxon>Bacteria</taxon>
        <taxon>Bacillati</taxon>
        <taxon>Bacillota</taxon>
        <taxon>Bacilli</taxon>
        <taxon>Bacillales</taxon>
        <taxon>Paenibacillaceae</taxon>
        <taxon>Paenibacillus</taxon>
    </lineage>
</organism>
<keyword evidence="3 8" id="KW-0812">Transmembrane</keyword>
<dbReference type="EMBL" id="VNJK01000001">
    <property type="protein sequence ID" value="TVX92412.1"/>
    <property type="molecule type" value="Genomic_DNA"/>
</dbReference>
<dbReference type="CDD" id="cd03251">
    <property type="entry name" value="ABCC_MsbA"/>
    <property type="match status" value="1"/>
</dbReference>
<evidence type="ECO:0000259" key="10">
    <source>
        <dbReference type="PROSITE" id="PS50929"/>
    </source>
</evidence>
<dbReference type="GO" id="GO:0015421">
    <property type="term" value="F:ABC-type oligopeptide transporter activity"/>
    <property type="evidence" value="ECO:0007669"/>
    <property type="project" value="TreeGrafter"/>
</dbReference>
<evidence type="ECO:0000256" key="8">
    <source>
        <dbReference type="SAM" id="Phobius"/>
    </source>
</evidence>
<dbReference type="GO" id="GO:0005524">
    <property type="term" value="F:ATP binding"/>
    <property type="evidence" value="ECO:0007669"/>
    <property type="project" value="UniProtKB-KW"/>
</dbReference>
<keyword evidence="7 8" id="KW-0472">Membrane</keyword>
<name>A0A559IXP8_9BACL</name>
<evidence type="ECO:0000313" key="11">
    <source>
        <dbReference type="EMBL" id="TVX92412.1"/>
    </source>
</evidence>
<accession>A0A559IXP8</accession>
<dbReference type="Pfam" id="PF00005">
    <property type="entry name" value="ABC_tran"/>
    <property type="match status" value="1"/>
</dbReference>
<dbReference type="PROSITE" id="PS50893">
    <property type="entry name" value="ABC_TRANSPORTER_2"/>
    <property type="match status" value="1"/>
</dbReference>
<dbReference type="AlphaFoldDB" id="A0A559IXP8"/>
<dbReference type="PROSITE" id="PS00211">
    <property type="entry name" value="ABC_TRANSPORTER_1"/>
    <property type="match status" value="1"/>
</dbReference>
<feature type="transmembrane region" description="Helical" evidence="8">
    <location>
        <begin position="163"/>
        <end position="180"/>
    </location>
</feature>
<dbReference type="GO" id="GO:0016887">
    <property type="term" value="F:ATP hydrolysis activity"/>
    <property type="evidence" value="ECO:0007669"/>
    <property type="project" value="InterPro"/>
</dbReference>
<feature type="transmembrane region" description="Helical" evidence="8">
    <location>
        <begin position="249"/>
        <end position="269"/>
    </location>
</feature>
<feature type="transmembrane region" description="Helical" evidence="8">
    <location>
        <begin position="59"/>
        <end position="81"/>
    </location>
</feature>
<dbReference type="OrthoDB" id="9770415at2"/>
<comment type="similarity">
    <text evidence="2">Belongs to the ABC transporter superfamily.</text>
</comment>
<evidence type="ECO:0000256" key="6">
    <source>
        <dbReference type="ARBA" id="ARBA00022989"/>
    </source>
</evidence>
<dbReference type="PROSITE" id="PS50929">
    <property type="entry name" value="ABC_TM1F"/>
    <property type="match status" value="1"/>
</dbReference>
<dbReference type="Gene3D" id="1.20.1560.10">
    <property type="entry name" value="ABC transporter type 1, transmembrane domain"/>
    <property type="match status" value="1"/>
</dbReference>
<keyword evidence="4" id="KW-0547">Nucleotide-binding</keyword>
<evidence type="ECO:0000256" key="4">
    <source>
        <dbReference type="ARBA" id="ARBA00022741"/>
    </source>
</evidence>
<dbReference type="PANTHER" id="PTHR43394:SF1">
    <property type="entry name" value="ATP-BINDING CASSETTE SUB-FAMILY B MEMBER 10, MITOCHONDRIAL"/>
    <property type="match status" value="1"/>
</dbReference>
<dbReference type="Gene3D" id="3.40.50.300">
    <property type="entry name" value="P-loop containing nucleotide triphosphate hydrolases"/>
    <property type="match status" value="1"/>
</dbReference>
<keyword evidence="5 11" id="KW-0067">ATP-binding</keyword>
<evidence type="ECO:0000256" key="1">
    <source>
        <dbReference type="ARBA" id="ARBA00004651"/>
    </source>
</evidence>
<dbReference type="InterPro" id="IPR027417">
    <property type="entry name" value="P-loop_NTPase"/>
</dbReference>
<evidence type="ECO:0000259" key="9">
    <source>
        <dbReference type="PROSITE" id="PS50893"/>
    </source>
</evidence>
<feature type="transmembrane region" description="Helical" evidence="8">
    <location>
        <begin position="140"/>
        <end position="157"/>
    </location>
</feature>
<evidence type="ECO:0000313" key="12">
    <source>
        <dbReference type="Proteomes" id="UP000318102"/>
    </source>
</evidence>
<dbReference type="InterPro" id="IPR003593">
    <property type="entry name" value="AAA+_ATPase"/>
</dbReference>
<evidence type="ECO:0000256" key="2">
    <source>
        <dbReference type="ARBA" id="ARBA00005417"/>
    </source>
</evidence>
<dbReference type="InterPro" id="IPR011527">
    <property type="entry name" value="ABC1_TM_dom"/>
</dbReference>
<comment type="caution">
    <text evidence="11">The sequence shown here is derived from an EMBL/GenBank/DDBJ whole genome shotgun (WGS) entry which is preliminary data.</text>
</comment>
<dbReference type="PANTHER" id="PTHR43394">
    <property type="entry name" value="ATP-DEPENDENT PERMEASE MDL1, MITOCHONDRIAL"/>
    <property type="match status" value="1"/>
</dbReference>
<evidence type="ECO:0000256" key="5">
    <source>
        <dbReference type="ARBA" id="ARBA00022840"/>
    </source>
</evidence>
<dbReference type="CDD" id="cd18549">
    <property type="entry name" value="ABC_6TM_YwjA_like"/>
    <property type="match status" value="1"/>
</dbReference>
<dbReference type="InterPro" id="IPR036640">
    <property type="entry name" value="ABC1_TM_sf"/>
</dbReference>
<dbReference type="Proteomes" id="UP000318102">
    <property type="component" value="Unassembled WGS sequence"/>
</dbReference>
<protein>
    <submittedName>
        <fullName evidence="11">ABC transporter ATP-binding protein</fullName>
    </submittedName>
</protein>
<dbReference type="GO" id="GO:0005886">
    <property type="term" value="C:plasma membrane"/>
    <property type="evidence" value="ECO:0007669"/>
    <property type="project" value="UniProtKB-SubCell"/>
</dbReference>
<feature type="domain" description="ABC transporter" evidence="9">
    <location>
        <begin position="338"/>
        <end position="573"/>
    </location>
</feature>
<keyword evidence="6 8" id="KW-1133">Transmembrane helix</keyword>
<dbReference type="FunFam" id="3.40.50.300:FF:000218">
    <property type="entry name" value="Multidrug ABC transporter ATP-binding protein"/>
    <property type="match status" value="1"/>
</dbReference>
<dbReference type="SUPFAM" id="SSF90123">
    <property type="entry name" value="ABC transporter transmembrane region"/>
    <property type="match status" value="1"/>
</dbReference>
<keyword evidence="12" id="KW-1185">Reference proteome</keyword>
<reference evidence="11 12" key="1">
    <citation type="submission" date="2019-07" db="EMBL/GenBank/DDBJ databases">
        <authorList>
            <person name="Kim J."/>
        </authorList>
    </citation>
    <scope>NUCLEOTIDE SEQUENCE [LARGE SCALE GENOMIC DNA]</scope>
    <source>
        <strain evidence="11 12">N4</strain>
    </source>
</reference>
<evidence type="ECO:0000256" key="7">
    <source>
        <dbReference type="ARBA" id="ARBA00023136"/>
    </source>
</evidence>
<dbReference type="InterPro" id="IPR039421">
    <property type="entry name" value="Type_1_exporter"/>
</dbReference>
<dbReference type="SMART" id="SM00382">
    <property type="entry name" value="AAA"/>
    <property type="match status" value="1"/>
</dbReference>
<dbReference type="RefSeq" id="WP_144987855.1">
    <property type="nucleotide sequence ID" value="NZ_VNJK01000001.1"/>
</dbReference>
<proteinExistence type="inferred from homology"/>
<dbReference type="Pfam" id="PF00664">
    <property type="entry name" value="ABC_membrane"/>
    <property type="match status" value="1"/>
</dbReference>
<dbReference type="InterPro" id="IPR017871">
    <property type="entry name" value="ABC_transporter-like_CS"/>
</dbReference>
<dbReference type="InterPro" id="IPR003439">
    <property type="entry name" value="ABC_transporter-like_ATP-bd"/>
</dbReference>
<gene>
    <name evidence="11" type="ORF">FPZ44_04655</name>
</gene>
<evidence type="ECO:0000256" key="3">
    <source>
        <dbReference type="ARBA" id="ARBA00022692"/>
    </source>
</evidence>
<feature type="domain" description="ABC transmembrane type-1" evidence="10">
    <location>
        <begin position="23"/>
        <end position="304"/>
    </location>
</feature>